<gene>
    <name evidence="6" type="ORF">UPYG_G00307690</name>
</gene>
<dbReference type="InterPro" id="IPR029058">
    <property type="entry name" value="AB_hydrolase_fold"/>
</dbReference>
<evidence type="ECO:0000256" key="4">
    <source>
        <dbReference type="ARBA" id="ARBA00023180"/>
    </source>
</evidence>
<comment type="caution">
    <text evidence="6">The sequence shown here is derived from an EMBL/GenBank/DDBJ whole genome shotgun (WGS) entry which is preliminary data.</text>
</comment>
<dbReference type="AlphaFoldDB" id="A0ABD0WDS8"/>
<evidence type="ECO:0000313" key="7">
    <source>
        <dbReference type="Proteomes" id="UP001557470"/>
    </source>
</evidence>
<evidence type="ECO:0000313" key="6">
    <source>
        <dbReference type="EMBL" id="KAL0963536.1"/>
    </source>
</evidence>
<feature type="domain" description="Carboxylesterase type B" evidence="5">
    <location>
        <begin position="11"/>
        <end position="324"/>
    </location>
</feature>
<name>A0ABD0WDS8_UMBPY</name>
<protein>
    <recommendedName>
        <fullName evidence="5">Carboxylesterase type B domain-containing protein</fullName>
    </recommendedName>
</protein>
<evidence type="ECO:0000256" key="2">
    <source>
        <dbReference type="ARBA" id="ARBA00022525"/>
    </source>
</evidence>
<organism evidence="6 7">
    <name type="scientific">Umbra pygmaea</name>
    <name type="common">Eastern mudminnow</name>
    <dbReference type="NCBI Taxonomy" id="75934"/>
    <lineage>
        <taxon>Eukaryota</taxon>
        <taxon>Metazoa</taxon>
        <taxon>Chordata</taxon>
        <taxon>Craniata</taxon>
        <taxon>Vertebrata</taxon>
        <taxon>Euteleostomi</taxon>
        <taxon>Actinopterygii</taxon>
        <taxon>Neopterygii</taxon>
        <taxon>Teleostei</taxon>
        <taxon>Protacanthopterygii</taxon>
        <taxon>Esociformes</taxon>
        <taxon>Umbridae</taxon>
        <taxon>Umbra</taxon>
    </lineage>
</organism>
<comment type="subcellular location">
    <subcellularLocation>
        <location evidence="1">Secreted</location>
    </subcellularLocation>
</comment>
<dbReference type="InterPro" id="IPR052001">
    <property type="entry name" value="MHC-II_Gamma/Thyroglobulin"/>
</dbReference>
<keyword evidence="4" id="KW-0325">Glycoprotein</keyword>
<dbReference type="GO" id="GO:0005576">
    <property type="term" value="C:extracellular region"/>
    <property type="evidence" value="ECO:0007669"/>
    <property type="project" value="UniProtKB-SubCell"/>
</dbReference>
<evidence type="ECO:0000256" key="3">
    <source>
        <dbReference type="ARBA" id="ARBA00022729"/>
    </source>
</evidence>
<dbReference type="InterPro" id="IPR002018">
    <property type="entry name" value="CarbesteraseB"/>
</dbReference>
<evidence type="ECO:0000259" key="5">
    <source>
        <dbReference type="Pfam" id="PF00135"/>
    </source>
</evidence>
<evidence type="ECO:0000256" key="1">
    <source>
        <dbReference type="ARBA" id="ARBA00004613"/>
    </source>
</evidence>
<dbReference type="Pfam" id="PF00135">
    <property type="entry name" value="COesterase"/>
    <property type="match status" value="1"/>
</dbReference>
<keyword evidence="2" id="KW-0964">Secreted</keyword>
<dbReference type="EMBL" id="JAGEUA010000010">
    <property type="protein sequence ID" value="KAL0963536.1"/>
    <property type="molecule type" value="Genomic_DNA"/>
</dbReference>
<dbReference type="Proteomes" id="UP001557470">
    <property type="component" value="Unassembled WGS sequence"/>
</dbReference>
<dbReference type="PANTHER" id="PTHR14093">
    <property type="entry name" value="HLA CLASS II GAMMA CHAIN"/>
    <property type="match status" value="1"/>
</dbReference>
<dbReference type="PANTHER" id="PTHR14093:SF19">
    <property type="entry name" value="THYROGLOBULIN"/>
    <property type="match status" value="1"/>
</dbReference>
<keyword evidence="3" id="KW-0732">Signal</keyword>
<accession>A0ABD0WDS8</accession>
<reference evidence="6 7" key="1">
    <citation type="submission" date="2024-06" db="EMBL/GenBank/DDBJ databases">
        <authorList>
            <person name="Pan Q."/>
            <person name="Wen M."/>
            <person name="Jouanno E."/>
            <person name="Zahm M."/>
            <person name="Klopp C."/>
            <person name="Cabau C."/>
            <person name="Louis A."/>
            <person name="Berthelot C."/>
            <person name="Parey E."/>
            <person name="Roest Crollius H."/>
            <person name="Montfort J."/>
            <person name="Robinson-Rechavi M."/>
            <person name="Bouchez O."/>
            <person name="Lampietro C."/>
            <person name="Lopez Roques C."/>
            <person name="Donnadieu C."/>
            <person name="Postlethwait J."/>
            <person name="Bobe J."/>
            <person name="Verreycken H."/>
            <person name="Guiguen Y."/>
        </authorList>
    </citation>
    <scope>NUCLEOTIDE SEQUENCE [LARGE SCALE GENOMIC DNA]</scope>
    <source>
        <strain evidence="6">Up_M1</strain>
        <tissue evidence="6">Testis</tissue>
    </source>
</reference>
<sequence length="378" mass="41163">MHNCVFPHTPLQGGSLFSPASVLSLSKAQRQADTLAQELGCPLSSASEQLVSCLRAAPAQALNAAQTKLLAVSGPLQAWGPVVDGVTVQDKPSVDRKSSHVHNVDILLGSSQEDGLISRAKKIKIFEEQQGRAESKMAFYEALANSLGGDDANAFEKAAATWFYSMQHFPSPSGYNLFSRALNNATRDLFIVCPTVKMAAFWVANTGANVFMYHLPEESTQTSVDLFVPLDVQYVFGVPHIPLTYGLFTATERHLSLQMMSYVSNFIKSGNPNHPHSASSVAFSQTVLPTWPAFLAHPQGDGYIEMKPSLTQHRGLHQEQCSFWGDYIPALTASTAKLLPAVLDRVSDDLSFPTPKTLVDFLTTVSQSKPKSEKDAYN</sequence>
<proteinExistence type="predicted"/>
<keyword evidence="7" id="KW-1185">Reference proteome</keyword>
<dbReference type="SUPFAM" id="SSF53474">
    <property type="entry name" value="alpha/beta-Hydrolases"/>
    <property type="match status" value="1"/>
</dbReference>
<dbReference type="Gene3D" id="3.40.50.1820">
    <property type="entry name" value="alpha/beta hydrolase"/>
    <property type="match status" value="1"/>
</dbReference>